<dbReference type="STRING" id="592028.GCWU000321_01403"/>
<evidence type="ECO:0000256" key="1">
    <source>
        <dbReference type="SAM" id="MobiDB-lite"/>
    </source>
</evidence>
<keyword evidence="3" id="KW-1185">Reference proteome</keyword>
<reference evidence="2" key="1">
    <citation type="submission" date="2009-09" db="EMBL/GenBank/DDBJ databases">
        <authorList>
            <person name="Weinstock G."/>
            <person name="Sodergren E."/>
            <person name="Clifton S."/>
            <person name="Fulton L."/>
            <person name="Fulton B."/>
            <person name="Courtney L."/>
            <person name="Fronick C."/>
            <person name="Harrison M."/>
            <person name="Strong C."/>
            <person name="Farmer C."/>
            <person name="Delahaunty K."/>
            <person name="Markovic C."/>
            <person name="Hall O."/>
            <person name="Minx P."/>
            <person name="Tomlinson C."/>
            <person name="Mitreva M."/>
            <person name="Nelson J."/>
            <person name="Hou S."/>
            <person name="Wollam A."/>
            <person name="Pepin K.H."/>
            <person name="Johnson M."/>
            <person name="Bhonagiri V."/>
            <person name="Nash W.E."/>
            <person name="Warren W."/>
            <person name="Chinwalla A."/>
            <person name="Mardis E.R."/>
            <person name="Wilson R.K."/>
        </authorList>
    </citation>
    <scope>NUCLEOTIDE SEQUENCE [LARGE SCALE GENOMIC DNA]</scope>
    <source>
        <strain evidence="2">DSM 15470</strain>
    </source>
</reference>
<evidence type="ECO:0000313" key="3">
    <source>
        <dbReference type="Proteomes" id="UP000004736"/>
    </source>
</evidence>
<name>C9LPC4_9FIRM</name>
<feature type="region of interest" description="Disordered" evidence="1">
    <location>
        <begin position="1"/>
        <end position="36"/>
    </location>
</feature>
<dbReference type="HOGENOM" id="CLU_2972110_0_0_9"/>
<dbReference type="GeneID" id="78278529"/>
<dbReference type="Proteomes" id="UP000004736">
    <property type="component" value="Unassembled WGS sequence"/>
</dbReference>
<comment type="caution">
    <text evidence="2">The sequence shown here is derived from an EMBL/GenBank/DDBJ whole genome shotgun (WGS) entry which is preliminary data.</text>
</comment>
<accession>C9LPC4</accession>
<protein>
    <submittedName>
        <fullName evidence="2">Uncharacterized protein</fullName>
    </submittedName>
</protein>
<sequence length="58" mass="6636">MAENKKISANWGGRRKGSGAKRTLPPGARTRSVRMTDEECEKVKDFLKKMREKNENGR</sequence>
<dbReference type="AlphaFoldDB" id="C9LPC4"/>
<organism evidence="2 3">
    <name type="scientific">Dialister invisus DSM 15470</name>
    <dbReference type="NCBI Taxonomy" id="592028"/>
    <lineage>
        <taxon>Bacteria</taxon>
        <taxon>Bacillati</taxon>
        <taxon>Bacillota</taxon>
        <taxon>Negativicutes</taxon>
        <taxon>Veillonellales</taxon>
        <taxon>Veillonellaceae</taxon>
        <taxon>Dialister</taxon>
    </lineage>
</organism>
<evidence type="ECO:0000313" key="2">
    <source>
        <dbReference type="EMBL" id="EEW97410.1"/>
    </source>
</evidence>
<dbReference type="RefSeq" id="WP_007070343.1">
    <property type="nucleotide sequence ID" value="NZ_GG698602.1"/>
</dbReference>
<gene>
    <name evidence="2" type="ORF">GCWU000321_01403</name>
</gene>
<dbReference type="EMBL" id="ACIM02000001">
    <property type="protein sequence ID" value="EEW97410.1"/>
    <property type="molecule type" value="Genomic_DNA"/>
</dbReference>
<proteinExistence type="predicted"/>